<comment type="caution">
    <text evidence="1">The sequence shown here is derived from an EMBL/GenBank/DDBJ whole genome shotgun (WGS) entry which is preliminary data.</text>
</comment>
<dbReference type="EMBL" id="LAZR01014033">
    <property type="protein sequence ID" value="KKM19256.1"/>
    <property type="molecule type" value="Genomic_DNA"/>
</dbReference>
<proteinExistence type="predicted"/>
<gene>
    <name evidence="1" type="ORF">LCGC14_1657480</name>
</gene>
<dbReference type="AlphaFoldDB" id="A0A0F9HV26"/>
<reference evidence="1" key="1">
    <citation type="journal article" date="2015" name="Nature">
        <title>Complex archaea that bridge the gap between prokaryotes and eukaryotes.</title>
        <authorList>
            <person name="Spang A."/>
            <person name="Saw J.H."/>
            <person name="Jorgensen S.L."/>
            <person name="Zaremba-Niedzwiedzka K."/>
            <person name="Martijn J."/>
            <person name="Lind A.E."/>
            <person name="van Eijk R."/>
            <person name="Schleper C."/>
            <person name="Guy L."/>
            <person name="Ettema T.J."/>
        </authorList>
    </citation>
    <scope>NUCLEOTIDE SEQUENCE</scope>
</reference>
<accession>A0A0F9HV26</accession>
<evidence type="ECO:0000313" key="1">
    <source>
        <dbReference type="EMBL" id="KKM19256.1"/>
    </source>
</evidence>
<protein>
    <submittedName>
        <fullName evidence="1">Uncharacterized protein</fullName>
    </submittedName>
</protein>
<organism evidence="1">
    <name type="scientific">marine sediment metagenome</name>
    <dbReference type="NCBI Taxonomy" id="412755"/>
    <lineage>
        <taxon>unclassified sequences</taxon>
        <taxon>metagenomes</taxon>
        <taxon>ecological metagenomes</taxon>
    </lineage>
</organism>
<sequence>MIEAGKLINHKRYGKAMIIRKVWKKERGKFGVLLNLLTKEGKAQFRLDRRGILPRCYEANLNFIENV</sequence>
<name>A0A0F9HV26_9ZZZZ</name>